<accession>A0A7C9VQ10</accession>
<evidence type="ECO:0000259" key="2">
    <source>
        <dbReference type="Pfam" id="PF09084"/>
    </source>
</evidence>
<dbReference type="EMBL" id="JAAMRR010001133">
    <property type="protein sequence ID" value="NGX97831.1"/>
    <property type="molecule type" value="Genomic_DNA"/>
</dbReference>
<dbReference type="Gene3D" id="3.40.190.10">
    <property type="entry name" value="Periplasmic binding protein-like II"/>
    <property type="match status" value="2"/>
</dbReference>
<keyword evidence="1" id="KW-0732">Signal</keyword>
<evidence type="ECO:0000256" key="1">
    <source>
        <dbReference type="SAM" id="SignalP"/>
    </source>
</evidence>
<dbReference type="PANTHER" id="PTHR31528">
    <property type="entry name" value="4-AMINO-5-HYDROXYMETHYL-2-METHYLPYRIMIDINE PHOSPHATE SYNTHASE THI11-RELATED"/>
    <property type="match status" value="1"/>
</dbReference>
<feature type="signal peptide" evidence="1">
    <location>
        <begin position="1"/>
        <end position="23"/>
    </location>
</feature>
<reference evidence="3" key="1">
    <citation type="submission" date="2020-02" db="EMBL/GenBank/DDBJ databases">
        <title>Draft genome sequence of Candidatus Afipia apatlaquensis IBT-C3, a potential strain for decolorization of textile dyes.</title>
        <authorList>
            <person name="Sanchez-Reyes A."/>
            <person name="Breton-Deval L."/>
            <person name="Mangelson H."/>
            <person name="Sanchez-Flores A."/>
        </authorList>
    </citation>
    <scope>NUCLEOTIDE SEQUENCE [LARGE SCALE GENOMIC DNA]</scope>
    <source>
        <strain evidence="3">IBT-C3</strain>
    </source>
</reference>
<dbReference type="PANTHER" id="PTHR31528:SF3">
    <property type="entry name" value="THIAMINE BIOSYNTHESIS PROTEIN HI_0357-RELATED"/>
    <property type="match status" value="1"/>
</dbReference>
<dbReference type="InterPro" id="IPR015168">
    <property type="entry name" value="SsuA/THI5"/>
</dbReference>
<sequence length="339" mass="37346">MPPSQLLRAFLVGMALAAEPAHAQAPGGLDKVSFGTNWVAQAEHGGFYQAVADGTYARYGLDVTIVPGGPNVNNRIQLIAGKIEFFMSANTLQSFDAVANNVPVVAVAAIFQKDPQVFLAHPQSKVTKLEDLKPMTLFVSKEGMPTYFQWLKSEYGFSEENVKPYTFNAQPFLADKNSAMQGYVTSEPFAVEKQAKFKPTVILLADYGFNAYSTLIETRTAFAEKKADLVQRFVDASVTGWYTYLYGDNRAGNALIKKANPEMTDDLLAYSVETMKQYGIVDSGDTLKDGIGAMSDAHMADFFGKMVRAGVTRRDIDYRKAYTLRFVNKAVGLNLRPKN</sequence>
<organism evidence="3 4">
    <name type="scientific">Candidatus Afipia apatlaquensis</name>
    <dbReference type="NCBI Taxonomy" id="2712852"/>
    <lineage>
        <taxon>Bacteria</taxon>
        <taxon>Pseudomonadati</taxon>
        <taxon>Pseudomonadota</taxon>
        <taxon>Alphaproteobacteria</taxon>
        <taxon>Hyphomicrobiales</taxon>
        <taxon>Nitrobacteraceae</taxon>
        <taxon>Afipia</taxon>
    </lineage>
</organism>
<dbReference type="AlphaFoldDB" id="A0A7C9VQ10"/>
<dbReference type="GO" id="GO:0009228">
    <property type="term" value="P:thiamine biosynthetic process"/>
    <property type="evidence" value="ECO:0007669"/>
    <property type="project" value="InterPro"/>
</dbReference>
<gene>
    <name evidence="3" type="ORF">G4V63_22270</name>
</gene>
<comment type="caution">
    <text evidence="3">The sequence shown here is derived from an EMBL/GenBank/DDBJ whole genome shotgun (WGS) entry which is preliminary data.</text>
</comment>
<dbReference type="SUPFAM" id="SSF53850">
    <property type="entry name" value="Periplasmic binding protein-like II"/>
    <property type="match status" value="1"/>
</dbReference>
<feature type="domain" description="SsuA/THI5-like" evidence="2">
    <location>
        <begin position="42"/>
        <end position="242"/>
    </location>
</feature>
<evidence type="ECO:0000313" key="3">
    <source>
        <dbReference type="EMBL" id="NGX97831.1"/>
    </source>
</evidence>
<keyword evidence="4" id="KW-1185">Reference proteome</keyword>
<dbReference type="Proteomes" id="UP000480266">
    <property type="component" value="Unassembled WGS sequence"/>
</dbReference>
<feature type="chain" id="PRO_5028806497" evidence="1">
    <location>
        <begin position="24"/>
        <end position="339"/>
    </location>
</feature>
<dbReference type="InterPro" id="IPR027939">
    <property type="entry name" value="NMT1/THI5"/>
</dbReference>
<dbReference type="Pfam" id="PF09084">
    <property type="entry name" value="NMT1"/>
    <property type="match status" value="1"/>
</dbReference>
<protein>
    <submittedName>
        <fullName evidence="3">ABC transporter substrate-binding protein</fullName>
    </submittedName>
</protein>
<proteinExistence type="predicted"/>
<name>A0A7C9VQ10_9BRAD</name>
<evidence type="ECO:0000313" key="4">
    <source>
        <dbReference type="Proteomes" id="UP000480266"/>
    </source>
</evidence>